<dbReference type="Gramene" id="KZN09886">
    <property type="protein sequence ID" value="KZN09886"/>
    <property type="gene ID" value="DCAR_002542"/>
</dbReference>
<dbReference type="EMBL" id="CP093343">
    <property type="protein sequence ID" value="WOG83481.1"/>
    <property type="molecule type" value="Genomic_DNA"/>
</dbReference>
<keyword evidence="3" id="KW-1185">Reference proteome</keyword>
<dbReference type="SMART" id="SM00184">
    <property type="entry name" value="RING"/>
    <property type="match status" value="1"/>
</dbReference>
<feature type="domain" description="RING-type" evidence="1">
    <location>
        <begin position="105"/>
        <end position="147"/>
    </location>
</feature>
<dbReference type="InterPro" id="IPR013083">
    <property type="entry name" value="Znf_RING/FYVE/PHD"/>
</dbReference>
<protein>
    <recommendedName>
        <fullName evidence="1">RING-type domain-containing protein</fullName>
    </recommendedName>
</protein>
<dbReference type="Proteomes" id="UP000077755">
    <property type="component" value="Chromosome 1"/>
</dbReference>
<dbReference type="Pfam" id="PF13639">
    <property type="entry name" value="zf-RING_2"/>
    <property type="match status" value="1"/>
</dbReference>
<dbReference type="PROSITE" id="PS50089">
    <property type="entry name" value="ZF_RING_2"/>
    <property type="match status" value="1"/>
</dbReference>
<proteinExistence type="predicted"/>
<dbReference type="OMA" id="HETSMIS"/>
<dbReference type="PANTHER" id="PTHR46719">
    <property type="entry name" value="TRANSCRIPTION FACTOR C2H2 FAMILY-RELATED"/>
    <property type="match status" value="1"/>
</dbReference>
<dbReference type="Gene3D" id="3.30.40.10">
    <property type="entry name" value="Zinc/RING finger domain, C3HC4 (zinc finger)"/>
    <property type="match status" value="1"/>
</dbReference>
<organism evidence="2 3">
    <name type="scientific">Daucus carota subsp. sativus</name>
    <name type="common">Carrot</name>
    <dbReference type="NCBI Taxonomy" id="79200"/>
    <lineage>
        <taxon>Eukaryota</taxon>
        <taxon>Viridiplantae</taxon>
        <taxon>Streptophyta</taxon>
        <taxon>Embryophyta</taxon>
        <taxon>Tracheophyta</taxon>
        <taxon>Spermatophyta</taxon>
        <taxon>Magnoliopsida</taxon>
        <taxon>eudicotyledons</taxon>
        <taxon>Gunneridae</taxon>
        <taxon>Pentapetalae</taxon>
        <taxon>asterids</taxon>
        <taxon>campanulids</taxon>
        <taxon>Apiales</taxon>
        <taxon>Apiaceae</taxon>
        <taxon>Apioideae</taxon>
        <taxon>Scandiceae</taxon>
        <taxon>Daucinae</taxon>
        <taxon>Daucus</taxon>
        <taxon>Daucus sect. Daucus</taxon>
    </lineage>
</organism>
<reference evidence="2" key="1">
    <citation type="journal article" date="2016" name="Nat. Genet.">
        <title>A high-quality carrot genome assembly provides new insights into carotenoid accumulation and asterid genome evolution.</title>
        <authorList>
            <person name="Iorizzo M."/>
            <person name="Ellison S."/>
            <person name="Senalik D."/>
            <person name="Zeng P."/>
            <person name="Satapoomin P."/>
            <person name="Huang J."/>
            <person name="Bowman M."/>
            <person name="Iovene M."/>
            <person name="Sanseverino W."/>
            <person name="Cavagnaro P."/>
            <person name="Yildiz M."/>
            <person name="Macko-Podgorni A."/>
            <person name="Moranska E."/>
            <person name="Grzebelus E."/>
            <person name="Grzebelus D."/>
            <person name="Ashrafi H."/>
            <person name="Zheng Z."/>
            <person name="Cheng S."/>
            <person name="Spooner D."/>
            <person name="Van Deynze A."/>
            <person name="Simon P."/>
        </authorList>
    </citation>
    <scope>NUCLEOTIDE SEQUENCE</scope>
    <source>
        <tissue evidence="2">Leaf</tissue>
    </source>
</reference>
<dbReference type="PANTHER" id="PTHR46719:SF21">
    <property type="entry name" value="RING-H2 FINGER PROTEIN ATL70-LIKE"/>
    <property type="match status" value="1"/>
</dbReference>
<name>A0A162AJD9_DAUCS</name>
<dbReference type="InterPro" id="IPR001841">
    <property type="entry name" value="Znf_RING"/>
</dbReference>
<sequence>MGVAQSPITSELHSEIRKQKQFMEYIFSVPVLFCIIILFMLSYLFYQYKKASALMSHPPSLTSPTIITRASSFAISVFEARLEDFKDMLPTIVFDEELKAKNTVCCICLGEFEIKEELIQVPSCKHIFHSDCICNWLISSDTCPLCRRSIDDIDNTELVLPPPQRSPAVLQPAAGTSIQLAAS</sequence>
<dbReference type="SUPFAM" id="SSF57850">
    <property type="entry name" value="RING/U-box"/>
    <property type="match status" value="1"/>
</dbReference>
<dbReference type="InterPro" id="IPR045899">
    <property type="entry name" value="ATL71-like"/>
</dbReference>
<reference evidence="2" key="2">
    <citation type="submission" date="2022-03" db="EMBL/GenBank/DDBJ databases">
        <title>Draft title - Genomic analysis of global carrot germplasm unveils the trajectory of domestication and the origin of high carotenoid orange carrot.</title>
        <authorList>
            <person name="Iorizzo M."/>
            <person name="Ellison S."/>
            <person name="Senalik D."/>
            <person name="Macko-Podgorni A."/>
            <person name="Grzebelus D."/>
            <person name="Bostan H."/>
            <person name="Rolling W."/>
            <person name="Curaba J."/>
            <person name="Simon P."/>
        </authorList>
    </citation>
    <scope>NUCLEOTIDE SEQUENCE</scope>
    <source>
        <tissue evidence="2">Leaf</tissue>
    </source>
</reference>
<gene>
    <name evidence="2" type="ORF">DCAR_0102656</name>
</gene>
<evidence type="ECO:0000313" key="2">
    <source>
        <dbReference type="EMBL" id="WOG83481.1"/>
    </source>
</evidence>
<evidence type="ECO:0000259" key="1">
    <source>
        <dbReference type="PROSITE" id="PS50089"/>
    </source>
</evidence>
<dbReference type="CDD" id="cd16461">
    <property type="entry name" value="RING-H2_EL5-like"/>
    <property type="match status" value="1"/>
</dbReference>
<accession>A0A162AJD9</accession>
<evidence type="ECO:0000313" key="3">
    <source>
        <dbReference type="Proteomes" id="UP000077755"/>
    </source>
</evidence>
<dbReference type="AlphaFoldDB" id="A0A162AJD9"/>